<dbReference type="SUPFAM" id="SSF53244">
    <property type="entry name" value="MurD-like peptide ligases, peptide-binding domain"/>
    <property type="match status" value="1"/>
</dbReference>
<dbReference type="SUPFAM" id="SSF63418">
    <property type="entry name" value="MurE/MurF N-terminal domain"/>
    <property type="match status" value="1"/>
</dbReference>
<organism evidence="15 16">
    <name type="scientific">Desulforamulus reducens (strain ATCC BAA-1160 / DSM 100696 / MI-1)</name>
    <name type="common">Desulfotomaculum reducens</name>
    <dbReference type="NCBI Taxonomy" id="349161"/>
    <lineage>
        <taxon>Bacteria</taxon>
        <taxon>Bacillati</taxon>
        <taxon>Bacillota</taxon>
        <taxon>Clostridia</taxon>
        <taxon>Eubacteriales</taxon>
        <taxon>Peptococcaceae</taxon>
        <taxon>Desulforamulus</taxon>
    </lineage>
</organism>
<dbReference type="InterPro" id="IPR036615">
    <property type="entry name" value="Mur_ligase_C_dom_sf"/>
</dbReference>
<evidence type="ECO:0000259" key="13">
    <source>
        <dbReference type="Pfam" id="PF02875"/>
    </source>
</evidence>
<evidence type="ECO:0000256" key="1">
    <source>
        <dbReference type="ARBA" id="ARBA00022490"/>
    </source>
</evidence>
<dbReference type="GO" id="GO:0009252">
    <property type="term" value="P:peptidoglycan biosynthetic process"/>
    <property type="evidence" value="ECO:0007669"/>
    <property type="project" value="UniProtKB-UniRule"/>
</dbReference>
<keyword evidence="1 10" id="KW-0963">Cytoplasm</keyword>
<dbReference type="PANTHER" id="PTHR43024:SF1">
    <property type="entry name" value="UDP-N-ACETYLMURAMOYL-TRIPEPTIDE--D-ALANYL-D-ALANINE LIGASE"/>
    <property type="match status" value="1"/>
</dbReference>
<dbReference type="NCBIfam" id="TIGR01143">
    <property type="entry name" value="murF"/>
    <property type="match status" value="1"/>
</dbReference>
<evidence type="ECO:0000256" key="11">
    <source>
        <dbReference type="RuleBase" id="RU004136"/>
    </source>
</evidence>
<evidence type="ECO:0000256" key="2">
    <source>
        <dbReference type="ARBA" id="ARBA00022598"/>
    </source>
</evidence>
<dbReference type="EC" id="6.3.2.10" evidence="10 11"/>
<comment type="catalytic activity">
    <reaction evidence="10 11">
        <text>D-alanyl-D-alanine + UDP-N-acetyl-alpha-D-muramoyl-L-alanyl-gamma-D-glutamyl-meso-2,6-diaminopimelate + ATP = UDP-N-acetyl-alpha-D-muramoyl-L-alanyl-gamma-D-glutamyl-meso-2,6-diaminopimeloyl-D-alanyl-D-alanine + ADP + phosphate + H(+)</text>
        <dbReference type="Rhea" id="RHEA:28374"/>
        <dbReference type="ChEBI" id="CHEBI:15378"/>
        <dbReference type="ChEBI" id="CHEBI:30616"/>
        <dbReference type="ChEBI" id="CHEBI:43474"/>
        <dbReference type="ChEBI" id="CHEBI:57822"/>
        <dbReference type="ChEBI" id="CHEBI:61386"/>
        <dbReference type="ChEBI" id="CHEBI:83905"/>
        <dbReference type="ChEBI" id="CHEBI:456216"/>
        <dbReference type="EC" id="6.3.2.10"/>
    </reaction>
</comment>
<dbReference type="GO" id="GO:0008360">
    <property type="term" value="P:regulation of cell shape"/>
    <property type="evidence" value="ECO:0007669"/>
    <property type="project" value="UniProtKB-KW"/>
</dbReference>
<dbReference type="InterPro" id="IPR035911">
    <property type="entry name" value="MurE/MurF_N"/>
</dbReference>
<comment type="function">
    <text evidence="10 11">Involved in cell wall formation. Catalyzes the final step in the synthesis of UDP-N-acetylmuramoyl-pentapeptide, the precursor of murein.</text>
</comment>
<evidence type="ECO:0000256" key="10">
    <source>
        <dbReference type="HAMAP-Rule" id="MF_02019"/>
    </source>
</evidence>
<evidence type="ECO:0000256" key="7">
    <source>
        <dbReference type="ARBA" id="ARBA00022984"/>
    </source>
</evidence>
<dbReference type="STRING" id="349161.Dred_0671"/>
<dbReference type="GO" id="GO:0008766">
    <property type="term" value="F:UDP-N-acetylmuramoylalanyl-D-glutamyl-2,6-diaminopimelate-D-alanyl-D-alanine ligase activity"/>
    <property type="evidence" value="ECO:0007669"/>
    <property type="project" value="RHEA"/>
</dbReference>
<comment type="subcellular location">
    <subcellularLocation>
        <location evidence="10 11">Cytoplasm</location>
    </subcellularLocation>
</comment>
<dbReference type="Proteomes" id="UP000001556">
    <property type="component" value="Chromosome"/>
</dbReference>
<dbReference type="GO" id="GO:0005737">
    <property type="term" value="C:cytoplasm"/>
    <property type="evidence" value="ECO:0007669"/>
    <property type="project" value="UniProtKB-SubCell"/>
</dbReference>
<dbReference type="GO" id="GO:0005524">
    <property type="term" value="F:ATP binding"/>
    <property type="evidence" value="ECO:0007669"/>
    <property type="project" value="UniProtKB-UniRule"/>
</dbReference>
<dbReference type="InterPro" id="IPR000713">
    <property type="entry name" value="Mur_ligase_N"/>
</dbReference>
<protein>
    <recommendedName>
        <fullName evidence="10 11">UDP-N-acetylmuramoyl-tripeptide--D-alanyl-D-alanine ligase</fullName>
        <ecNumber evidence="10 11">6.3.2.10</ecNumber>
    </recommendedName>
    <alternativeName>
        <fullName evidence="10">D-alanyl-D-alanine-adding enzyme</fullName>
    </alternativeName>
</protein>
<accession>A4J2A7</accession>
<dbReference type="GO" id="GO:0047480">
    <property type="term" value="F:UDP-N-acetylmuramoyl-tripeptide-D-alanyl-D-alanine ligase activity"/>
    <property type="evidence" value="ECO:0007669"/>
    <property type="project" value="UniProtKB-UniRule"/>
</dbReference>
<gene>
    <name evidence="10" type="primary">murF</name>
    <name evidence="15" type="ordered locus">Dred_0671</name>
</gene>
<feature type="binding site" evidence="10">
    <location>
        <begin position="112"/>
        <end position="118"/>
    </location>
    <ligand>
        <name>ATP</name>
        <dbReference type="ChEBI" id="CHEBI:30616"/>
    </ligand>
</feature>
<evidence type="ECO:0000313" key="15">
    <source>
        <dbReference type="EMBL" id="ABO49210.1"/>
    </source>
</evidence>
<dbReference type="Pfam" id="PF02875">
    <property type="entry name" value="Mur_ligase_C"/>
    <property type="match status" value="1"/>
</dbReference>
<dbReference type="eggNOG" id="COG0770">
    <property type="taxonomic scope" value="Bacteria"/>
</dbReference>
<keyword evidence="5 10" id="KW-0067">ATP-binding</keyword>
<evidence type="ECO:0000313" key="16">
    <source>
        <dbReference type="Proteomes" id="UP000001556"/>
    </source>
</evidence>
<evidence type="ECO:0000256" key="5">
    <source>
        <dbReference type="ARBA" id="ARBA00022840"/>
    </source>
</evidence>
<dbReference type="Gene3D" id="3.40.1390.10">
    <property type="entry name" value="MurE/MurF, N-terminal domain"/>
    <property type="match status" value="1"/>
</dbReference>
<keyword evidence="8 10" id="KW-0131">Cell cycle</keyword>
<keyword evidence="4 10" id="KW-0547">Nucleotide-binding</keyword>
<name>A4J2A7_DESRM</name>
<dbReference type="Gene3D" id="3.40.1190.10">
    <property type="entry name" value="Mur-like, catalytic domain"/>
    <property type="match status" value="1"/>
</dbReference>
<dbReference type="InterPro" id="IPR051046">
    <property type="entry name" value="MurCDEF_CellWall_CoF430Synth"/>
</dbReference>
<keyword evidence="16" id="KW-1185">Reference proteome</keyword>
<dbReference type="EMBL" id="CP000612">
    <property type="protein sequence ID" value="ABO49210.1"/>
    <property type="molecule type" value="Genomic_DNA"/>
</dbReference>
<dbReference type="Pfam" id="PF01225">
    <property type="entry name" value="Mur_ligase"/>
    <property type="match status" value="1"/>
</dbReference>
<dbReference type="GO" id="GO:0071555">
    <property type="term" value="P:cell wall organization"/>
    <property type="evidence" value="ECO:0007669"/>
    <property type="project" value="UniProtKB-KW"/>
</dbReference>
<keyword evidence="2 10" id="KW-0436">Ligase</keyword>
<dbReference type="HOGENOM" id="CLU_031507_4_0_9"/>
<dbReference type="Pfam" id="PF08245">
    <property type="entry name" value="Mur_ligase_M"/>
    <property type="match status" value="1"/>
</dbReference>
<evidence type="ECO:0000256" key="8">
    <source>
        <dbReference type="ARBA" id="ARBA00023306"/>
    </source>
</evidence>
<proteinExistence type="inferred from homology"/>
<feature type="domain" description="Mur ligase central" evidence="14">
    <location>
        <begin position="110"/>
        <end position="295"/>
    </location>
</feature>
<dbReference type="InterPro" id="IPR013221">
    <property type="entry name" value="Mur_ligase_cen"/>
</dbReference>
<dbReference type="KEGG" id="drm:Dred_0671"/>
<dbReference type="GO" id="GO:0051301">
    <property type="term" value="P:cell division"/>
    <property type="evidence" value="ECO:0007669"/>
    <property type="project" value="UniProtKB-KW"/>
</dbReference>
<dbReference type="AlphaFoldDB" id="A4J2A7"/>
<dbReference type="InterPro" id="IPR005863">
    <property type="entry name" value="UDP-N-AcMur_synth"/>
</dbReference>
<comment type="pathway">
    <text evidence="10 11">Cell wall biogenesis; peptidoglycan biosynthesis.</text>
</comment>
<feature type="domain" description="Mur ligase C-terminal" evidence="13">
    <location>
        <begin position="319"/>
        <end position="443"/>
    </location>
</feature>
<dbReference type="PANTHER" id="PTHR43024">
    <property type="entry name" value="UDP-N-ACETYLMURAMOYL-TRIPEPTIDE--D-ALANYL-D-ALANINE LIGASE"/>
    <property type="match status" value="1"/>
</dbReference>
<evidence type="ECO:0000259" key="14">
    <source>
        <dbReference type="Pfam" id="PF08245"/>
    </source>
</evidence>
<dbReference type="HAMAP" id="MF_02019">
    <property type="entry name" value="MurF"/>
    <property type="match status" value="1"/>
</dbReference>
<keyword evidence="3 10" id="KW-0132">Cell division</keyword>
<dbReference type="SUPFAM" id="SSF53623">
    <property type="entry name" value="MurD-like peptide ligases, catalytic domain"/>
    <property type="match status" value="1"/>
</dbReference>
<comment type="similarity">
    <text evidence="10">Belongs to the MurCDEF family. MurF subfamily.</text>
</comment>
<keyword evidence="9 10" id="KW-0961">Cell wall biogenesis/degradation</keyword>
<evidence type="ECO:0000256" key="3">
    <source>
        <dbReference type="ARBA" id="ARBA00022618"/>
    </source>
</evidence>
<keyword evidence="6 10" id="KW-0133">Cell shape</keyword>
<sequence length="457" mass="48888">MLTYTIEEIAQVIGGTLLQGDPVTKIKGIHTDSRRAKPRELFVALQGQQADGHDFARKAIEQGASALLVSREITGIAPQIPVVLVKNTLQALQQLASHNRSRLNIPVVAVTGSNGKTSTKDMIAAVLNTRFKTLKTEGNFNNELGLPLTLLGLGEEHQVAVVEMGMRGPGEIDFLAGLAKPTGAVITNIGEAHLERLGSVENIALAKTEVLAHIGRDGFAILNADSPYLGELARNCQGKVWLYSLEGIGDLQASNIRPEGTGVRFNISSPGGKEEIYLPVPGSHNVMNSLAAIGVGLQLGLQLEEIAQGLAQLCLTHSRLQILSSNGRVIINDTYNANPSSTKAALKVLKETARSRKIAVLGNMYELGDLEQSGHQEVGEAAAAIPVDYLISVGNLAQWITQGGLKGGLSQERVFQCQENSEAVEVLGKILKPGDTILVKGSRGMHMEYIVREIMKD</sequence>
<dbReference type="UniPathway" id="UPA00219"/>
<feature type="domain" description="Mur ligase N-terminal catalytic" evidence="12">
    <location>
        <begin position="25"/>
        <end position="99"/>
    </location>
</feature>
<evidence type="ECO:0000256" key="4">
    <source>
        <dbReference type="ARBA" id="ARBA00022741"/>
    </source>
</evidence>
<dbReference type="InterPro" id="IPR004101">
    <property type="entry name" value="Mur_ligase_C"/>
</dbReference>
<evidence type="ECO:0000259" key="12">
    <source>
        <dbReference type="Pfam" id="PF01225"/>
    </source>
</evidence>
<dbReference type="RefSeq" id="WP_011877046.1">
    <property type="nucleotide sequence ID" value="NC_009253.1"/>
</dbReference>
<evidence type="ECO:0000256" key="6">
    <source>
        <dbReference type="ARBA" id="ARBA00022960"/>
    </source>
</evidence>
<reference evidence="15 16" key="1">
    <citation type="submission" date="2007-03" db="EMBL/GenBank/DDBJ databases">
        <title>Complete sequence of Desulfotomaculum reducens MI-1.</title>
        <authorList>
            <consortium name="US DOE Joint Genome Institute"/>
            <person name="Copeland A."/>
            <person name="Lucas S."/>
            <person name="Lapidus A."/>
            <person name="Barry K."/>
            <person name="Detter J.C."/>
            <person name="Glavina del Rio T."/>
            <person name="Hammon N."/>
            <person name="Israni S."/>
            <person name="Dalin E."/>
            <person name="Tice H."/>
            <person name="Pitluck S."/>
            <person name="Sims D."/>
            <person name="Brettin T."/>
            <person name="Bruce D."/>
            <person name="Han C."/>
            <person name="Tapia R."/>
            <person name="Schmutz J."/>
            <person name="Larimer F."/>
            <person name="Land M."/>
            <person name="Hauser L."/>
            <person name="Kyrpides N."/>
            <person name="Kim E."/>
            <person name="Tebo B.M."/>
            <person name="Richardson P."/>
        </authorList>
    </citation>
    <scope>NUCLEOTIDE SEQUENCE [LARGE SCALE GENOMIC DNA]</scope>
    <source>
        <strain evidence="15 16">MI-1</strain>
    </source>
</reference>
<dbReference type="Gene3D" id="3.90.190.20">
    <property type="entry name" value="Mur ligase, C-terminal domain"/>
    <property type="match status" value="1"/>
</dbReference>
<keyword evidence="7 10" id="KW-0573">Peptidoglycan synthesis</keyword>
<dbReference type="OrthoDB" id="9801978at2"/>
<evidence type="ECO:0000256" key="9">
    <source>
        <dbReference type="ARBA" id="ARBA00023316"/>
    </source>
</evidence>
<dbReference type="InterPro" id="IPR036565">
    <property type="entry name" value="Mur-like_cat_sf"/>
</dbReference>